<name>A0AAD9M1X1_9PEZI</name>
<feature type="region of interest" description="Disordered" evidence="1">
    <location>
        <begin position="156"/>
        <end position="185"/>
    </location>
</feature>
<reference evidence="2" key="1">
    <citation type="submission" date="2021-06" db="EMBL/GenBank/DDBJ databases">
        <title>Comparative genomics, transcriptomics and evolutionary studies reveal genomic signatures of adaptation to plant cell wall in hemibiotrophic fungi.</title>
        <authorList>
            <consortium name="DOE Joint Genome Institute"/>
            <person name="Baroncelli R."/>
            <person name="Diaz J.F."/>
            <person name="Benocci T."/>
            <person name="Peng M."/>
            <person name="Battaglia E."/>
            <person name="Haridas S."/>
            <person name="Andreopoulos W."/>
            <person name="Labutti K."/>
            <person name="Pangilinan J."/>
            <person name="Floch G.L."/>
            <person name="Makela M.R."/>
            <person name="Henrissat B."/>
            <person name="Grigoriev I.V."/>
            <person name="Crouch J.A."/>
            <person name="De Vries R.P."/>
            <person name="Sukno S.A."/>
            <person name="Thon M.R."/>
        </authorList>
    </citation>
    <scope>NUCLEOTIDE SEQUENCE</scope>
    <source>
        <strain evidence="2">MAFF235873</strain>
    </source>
</reference>
<dbReference type="EMBL" id="MU842844">
    <property type="protein sequence ID" value="KAK2031031.1"/>
    <property type="molecule type" value="Genomic_DNA"/>
</dbReference>
<gene>
    <name evidence="2" type="ORF">LX32DRAFT_292454</name>
</gene>
<evidence type="ECO:0000256" key="1">
    <source>
        <dbReference type="SAM" id="MobiDB-lite"/>
    </source>
</evidence>
<evidence type="ECO:0000313" key="2">
    <source>
        <dbReference type="EMBL" id="KAK2031031.1"/>
    </source>
</evidence>
<proteinExistence type="predicted"/>
<protein>
    <submittedName>
        <fullName evidence="2">Uncharacterized protein</fullName>
    </submittedName>
</protein>
<keyword evidence="3" id="KW-1185">Reference proteome</keyword>
<evidence type="ECO:0000313" key="3">
    <source>
        <dbReference type="Proteomes" id="UP001232148"/>
    </source>
</evidence>
<accession>A0AAD9M1X1</accession>
<dbReference type="Proteomes" id="UP001232148">
    <property type="component" value="Unassembled WGS sequence"/>
</dbReference>
<sequence length="185" mass="19864">MSMLGSIRSRMNCFSWGDMRRRPTRPGAMAAGSLGSNHEPPQELDLQLQAALSRLQPSPPTTRSVKKSHLFTEARLTRASRVDAGATSDPTIPVVSTVFAPCSCLNRRGQLREPSLGPFKHANFQQLAAYFNPARRLSTGLDGPEGPLFLAFLPPPPPPPESLHTDMSTQSGGGPVAWPGIPVDG</sequence>
<dbReference type="AlphaFoldDB" id="A0AAD9M1X1"/>
<organism evidence="2 3">
    <name type="scientific">Colletotrichum zoysiae</name>
    <dbReference type="NCBI Taxonomy" id="1216348"/>
    <lineage>
        <taxon>Eukaryota</taxon>
        <taxon>Fungi</taxon>
        <taxon>Dikarya</taxon>
        <taxon>Ascomycota</taxon>
        <taxon>Pezizomycotina</taxon>
        <taxon>Sordariomycetes</taxon>
        <taxon>Hypocreomycetidae</taxon>
        <taxon>Glomerellales</taxon>
        <taxon>Glomerellaceae</taxon>
        <taxon>Colletotrichum</taxon>
        <taxon>Colletotrichum graminicola species complex</taxon>
    </lineage>
</organism>
<comment type="caution">
    <text evidence="2">The sequence shown here is derived from an EMBL/GenBank/DDBJ whole genome shotgun (WGS) entry which is preliminary data.</text>
</comment>